<name>A0ABP7SBI8_9PSEU</name>
<organism evidence="1 2">
    <name type="scientific">Allokutzneria multivorans</name>
    <dbReference type="NCBI Taxonomy" id="1142134"/>
    <lineage>
        <taxon>Bacteria</taxon>
        <taxon>Bacillati</taxon>
        <taxon>Actinomycetota</taxon>
        <taxon>Actinomycetes</taxon>
        <taxon>Pseudonocardiales</taxon>
        <taxon>Pseudonocardiaceae</taxon>
        <taxon>Allokutzneria</taxon>
    </lineage>
</organism>
<accession>A0ABP7SBI8</accession>
<proteinExistence type="predicted"/>
<evidence type="ECO:0000313" key="1">
    <source>
        <dbReference type="EMBL" id="GAA4009236.1"/>
    </source>
</evidence>
<dbReference type="EMBL" id="BAABAL010000012">
    <property type="protein sequence ID" value="GAA4009236.1"/>
    <property type="molecule type" value="Genomic_DNA"/>
</dbReference>
<evidence type="ECO:0000313" key="2">
    <source>
        <dbReference type="Proteomes" id="UP001501747"/>
    </source>
</evidence>
<keyword evidence="2" id="KW-1185">Reference proteome</keyword>
<evidence type="ECO:0008006" key="3">
    <source>
        <dbReference type="Google" id="ProtNLM"/>
    </source>
</evidence>
<dbReference type="InterPro" id="IPR049796">
    <property type="entry name" value="CdiI_Ct-like"/>
</dbReference>
<comment type="caution">
    <text evidence="1">The sequence shown here is derived from an EMBL/GenBank/DDBJ whole genome shotgun (WGS) entry which is preliminary data.</text>
</comment>
<dbReference type="Proteomes" id="UP001501747">
    <property type="component" value="Unassembled WGS sequence"/>
</dbReference>
<protein>
    <recommendedName>
        <fullName evidence="3">HEAT repeat domain-containing protein</fullName>
    </recommendedName>
</protein>
<sequence>MSMREVELKSWREAMEADLRSPMVEVSTRAMLAITNNDPDRIYVEDLLLECISAEFDPQLRALAVTCIGHVARIHRMVSRGVLGKLEELLSDPDLGGIAEDALDDVKSFVGY</sequence>
<reference evidence="2" key="1">
    <citation type="journal article" date="2019" name="Int. J. Syst. Evol. Microbiol.">
        <title>The Global Catalogue of Microorganisms (GCM) 10K type strain sequencing project: providing services to taxonomists for standard genome sequencing and annotation.</title>
        <authorList>
            <consortium name="The Broad Institute Genomics Platform"/>
            <consortium name="The Broad Institute Genome Sequencing Center for Infectious Disease"/>
            <person name="Wu L."/>
            <person name="Ma J."/>
        </authorList>
    </citation>
    <scope>NUCLEOTIDE SEQUENCE [LARGE SCALE GENOMIC DNA]</scope>
    <source>
        <strain evidence="2">JCM 17342</strain>
    </source>
</reference>
<gene>
    <name evidence="1" type="ORF">GCM10022247_34180</name>
</gene>
<dbReference type="CDD" id="cd20694">
    <property type="entry name" value="CdiI_Ct-like"/>
    <property type="match status" value="1"/>
</dbReference>